<gene>
    <name evidence="3" type="ORF">ALC62_11053</name>
</gene>
<dbReference type="InterPro" id="IPR036322">
    <property type="entry name" value="WD40_repeat_dom_sf"/>
</dbReference>
<evidence type="ECO:0000313" key="3">
    <source>
        <dbReference type="EMBL" id="KYM98203.1"/>
    </source>
</evidence>
<dbReference type="PANTHER" id="PTHR15574">
    <property type="entry name" value="WD REPEAT DOMAIN-CONTAINING FAMILY"/>
    <property type="match status" value="1"/>
</dbReference>
<evidence type="ECO:0000256" key="1">
    <source>
        <dbReference type="ARBA" id="ARBA00022574"/>
    </source>
</evidence>
<dbReference type="Gene3D" id="2.130.10.10">
    <property type="entry name" value="YVTN repeat-like/Quinoprotein amine dehydrogenase"/>
    <property type="match status" value="1"/>
</dbReference>
<reference evidence="3 4" key="1">
    <citation type="submission" date="2016-03" db="EMBL/GenBank/DDBJ databases">
        <title>Cyphomyrmex costatus WGS genome.</title>
        <authorList>
            <person name="Nygaard S."/>
            <person name="Hu H."/>
            <person name="Boomsma J."/>
            <person name="Zhang G."/>
        </authorList>
    </citation>
    <scope>NUCLEOTIDE SEQUENCE [LARGE SCALE GENOMIC DNA]</scope>
    <source>
        <strain evidence="3">MS0001</strain>
        <tissue evidence="3">Whole body</tissue>
    </source>
</reference>
<dbReference type="GO" id="GO:0005737">
    <property type="term" value="C:cytoplasm"/>
    <property type="evidence" value="ECO:0007669"/>
    <property type="project" value="TreeGrafter"/>
</dbReference>
<dbReference type="InterPro" id="IPR045151">
    <property type="entry name" value="DCAF8"/>
</dbReference>
<dbReference type="STRING" id="456900.A0A151ICR4"/>
<dbReference type="Proteomes" id="UP000078542">
    <property type="component" value="Unassembled WGS sequence"/>
</dbReference>
<accession>A0A151ICR4</accession>
<evidence type="ECO:0000313" key="4">
    <source>
        <dbReference type="Proteomes" id="UP000078542"/>
    </source>
</evidence>
<dbReference type="EMBL" id="KQ978002">
    <property type="protein sequence ID" value="KYM98203.1"/>
    <property type="molecule type" value="Genomic_DNA"/>
</dbReference>
<protein>
    <submittedName>
        <fullName evidence="3">DDB1-and CUL4-associated factor 8</fullName>
    </submittedName>
</protein>
<proteinExistence type="predicted"/>
<sequence>MLSDNLETTKPPPNWSIVQEVINRQIGSNLLFQRRFYSSLHAVNRLEFKYKLHDIEEVSALSFNQNGNLLARANPLTVSIWDWAARKKRCSSRCPNYRLTEAKWLPLDVEKFMVTRSFFGGIHLLDLEYNSWKLLHVEDSHFPDPVQHFMNDRSLAVHPEIPYVVFSAGFGSISSIDIREDTPKLRYIKRCRNSCLTSIHCNPSNSNEFCVCDNLSTCVRVYDQRKISKPLYKLWITKYDKVCINIAMYNHDGTEILTLCKSSILLFDKSMWSCEGNSNPTLFDRYQFTILEINFFGPKSEFIISASNHGDIFIYDKKKRTAAQWLIEDYKHVNHHCLGHPHIPILATASKSNVLIWMPSSNEDPTKSIFRTVCIELSMCFFLHFSFSCLII</sequence>
<name>A0A151ICR4_9HYME</name>
<keyword evidence="4" id="KW-1185">Reference proteome</keyword>
<dbReference type="AlphaFoldDB" id="A0A151ICR4"/>
<dbReference type="PANTHER" id="PTHR15574:SF21">
    <property type="entry name" value="DDB1- AND CUL4-ASSOCIATED FACTOR 8"/>
    <property type="match status" value="1"/>
</dbReference>
<dbReference type="InterPro" id="IPR015943">
    <property type="entry name" value="WD40/YVTN_repeat-like_dom_sf"/>
</dbReference>
<evidence type="ECO:0000256" key="2">
    <source>
        <dbReference type="ARBA" id="ARBA00022737"/>
    </source>
</evidence>
<dbReference type="SUPFAM" id="SSF50978">
    <property type="entry name" value="WD40 repeat-like"/>
    <property type="match status" value="1"/>
</dbReference>
<dbReference type="GO" id="GO:0080008">
    <property type="term" value="C:Cul4-RING E3 ubiquitin ligase complex"/>
    <property type="evidence" value="ECO:0007669"/>
    <property type="project" value="TreeGrafter"/>
</dbReference>
<keyword evidence="1" id="KW-0853">WD repeat</keyword>
<organism evidence="3 4">
    <name type="scientific">Cyphomyrmex costatus</name>
    <dbReference type="NCBI Taxonomy" id="456900"/>
    <lineage>
        <taxon>Eukaryota</taxon>
        <taxon>Metazoa</taxon>
        <taxon>Ecdysozoa</taxon>
        <taxon>Arthropoda</taxon>
        <taxon>Hexapoda</taxon>
        <taxon>Insecta</taxon>
        <taxon>Pterygota</taxon>
        <taxon>Neoptera</taxon>
        <taxon>Endopterygota</taxon>
        <taxon>Hymenoptera</taxon>
        <taxon>Apocrita</taxon>
        <taxon>Aculeata</taxon>
        <taxon>Formicoidea</taxon>
        <taxon>Formicidae</taxon>
        <taxon>Myrmicinae</taxon>
        <taxon>Cyphomyrmex</taxon>
    </lineage>
</organism>
<keyword evidence="2" id="KW-0677">Repeat</keyword>